<dbReference type="GO" id="GO:0005524">
    <property type="term" value="F:ATP binding"/>
    <property type="evidence" value="ECO:0007669"/>
    <property type="project" value="UniProtKB-UniRule"/>
</dbReference>
<dbReference type="Pfam" id="PF00069">
    <property type="entry name" value="Pkinase"/>
    <property type="match status" value="1"/>
</dbReference>
<dbReference type="PROSITE" id="PS00107">
    <property type="entry name" value="PROTEIN_KINASE_ATP"/>
    <property type="match status" value="1"/>
</dbReference>
<dbReference type="PANTHER" id="PTHR45621">
    <property type="entry name" value="OS01G0588500 PROTEIN-RELATED"/>
    <property type="match status" value="1"/>
</dbReference>
<feature type="region of interest" description="Disordered" evidence="10">
    <location>
        <begin position="409"/>
        <end position="434"/>
    </location>
</feature>
<reference evidence="12" key="1">
    <citation type="submission" date="2020-09" db="EMBL/GenBank/DDBJ databases">
        <title>Genome-Enabled Discovery of Anthraquinone Biosynthesis in Senna tora.</title>
        <authorList>
            <person name="Kang S.-H."/>
            <person name="Pandey R.P."/>
            <person name="Lee C.-M."/>
            <person name="Sim J.-S."/>
            <person name="Jeong J.-T."/>
            <person name="Choi B.-S."/>
            <person name="Jung M."/>
            <person name="Ginzburg D."/>
            <person name="Zhao K."/>
            <person name="Won S.Y."/>
            <person name="Oh T.-J."/>
            <person name="Yu Y."/>
            <person name="Kim N.-H."/>
            <person name="Lee O.R."/>
            <person name="Lee T.-H."/>
            <person name="Bashyal P."/>
            <person name="Kim T.-S."/>
            <person name="Lee W.-H."/>
            <person name="Kawkins C."/>
            <person name="Kim C.-K."/>
            <person name="Kim J.S."/>
            <person name="Ahn B.O."/>
            <person name="Rhee S.Y."/>
            <person name="Sohng J.K."/>
        </authorList>
    </citation>
    <scope>NUCLEOTIDE SEQUENCE</scope>
    <source>
        <tissue evidence="12">Leaf</tissue>
    </source>
</reference>
<dbReference type="PROSITE" id="PS50011">
    <property type="entry name" value="PROTEIN_KINASE_DOM"/>
    <property type="match status" value="1"/>
</dbReference>
<evidence type="ECO:0000256" key="3">
    <source>
        <dbReference type="ARBA" id="ARBA00022741"/>
    </source>
</evidence>
<keyword evidence="5 8" id="KW-0067">ATP-binding</keyword>
<dbReference type="PROSITE" id="PS00108">
    <property type="entry name" value="PROTEIN_KINASE_ST"/>
    <property type="match status" value="1"/>
</dbReference>
<comment type="caution">
    <text evidence="12">The sequence shown here is derived from an EMBL/GenBank/DDBJ whole genome shotgun (WGS) entry which is preliminary data.</text>
</comment>
<comment type="catalytic activity">
    <reaction evidence="6">
        <text>L-threonyl-[protein] + ATP = O-phospho-L-threonyl-[protein] + ADP + H(+)</text>
        <dbReference type="Rhea" id="RHEA:46608"/>
        <dbReference type="Rhea" id="RHEA-COMP:11060"/>
        <dbReference type="Rhea" id="RHEA-COMP:11605"/>
        <dbReference type="ChEBI" id="CHEBI:15378"/>
        <dbReference type="ChEBI" id="CHEBI:30013"/>
        <dbReference type="ChEBI" id="CHEBI:30616"/>
        <dbReference type="ChEBI" id="CHEBI:61977"/>
        <dbReference type="ChEBI" id="CHEBI:456216"/>
        <dbReference type="EC" id="2.7.11.1"/>
    </reaction>
</comment>
<organism evidence="12 13">
    <name type="scientific">Senna tora</name>
    <dbReference type="NCBI Taxonomy" id="362788"/>
    <lineage>
        <taxon>Eukaryota</taxon>
        <taxon>Viridiplantae</taxon>
        <taxon>Streptophyta</taxon>
        <taxon>Embryophyta</taxon>
        <taxon>Tracheophyta</taxon>
        <taxon>Spermatophyta</taxon>
        <taxon>Magnoliopsida</taxon>
        <taxon>eudicotyledons</taxon>
        <taxon>Gunneridae</taxon>
        <taxon>Pentapetalae</taxon>
        <taxon>rosids</taxon>
        <taxon>fabids</taxon>
        <taxon>Fabales</taxon>
        <taxon>Fabaceae</taxon>
        <taxon>Caesalpinioideae</taxon>
        <taxon>Cassia clade</taxon>
        <taxon>Senna</taxon>
    </lineage>
</organism>
<keyword evidence="2" id="KW-0808">Transferase</keyword>
<evidence type="ECO:0000256" key="8">
    <source>
        <dbReference type="PROSITE-ProRule" id="PRU10141"/>
    </source>
</evidence>
<evidence type="ECO:0000313" key="12">
    <source>
        <dbReference type="EMBL" id="KAF7837977.1"/>
    </source>
</evidence>
<feature type="domain" description="Protein kinase" evidence="11">
    <location>
        <begin position="122"/>
        <end position="405"/>
    </location>
</feature>
<feature type="binding site" evidence="8">
    <location>
        <position position="159"/>
    </location>
    <ligand>
        <name>ATP</name>
        <dbReference type="ChEBI" id="CHEBI:30616"/>
    </ligand>
</feature>
<comment type="similarity">
    <text evidence="9">Belongs to the protein kinase superfamily.</text>
</comment>
<dbReference type="InterPro" id="IPR000719">
    <property type="entry name" value="Prot_kinase_dom"/>
</dbReference>
<dbReference type="Gene3D" id="3.30.200.20">
    <property type="entry name" value="Phosphorylase Kinase, domain 1"/>
    <property type="match status" value="1"/>
</dbReference>
<dbReference type="FunFam" id="1.10.510.10:FF:000095">
    <property type="entry name" value="protein STRUBBELIG-RECEPTOR FAMILY 8"/>
    <property type="match status" value="1"/>
</dbReference>
<keyword evidence="4 12" id="KW-0418">Kinase</keyword>
<evidence type="ECO:0000313" key="13">
    <source>
        <dbReference type="Proteomes" id="UP000634136"/>
    </source>
</evidence>
<evidence type="ECO:0000259" key="11">
    <source>
        <dbReference type="PROSITE" id="PS50011"/>
    </source>
</evidence>
<accession>A0A835CGJ3</accession>
<dbReference type="SMART" id="SM00220">
    <property type="entry name" value="S_TKc"/>
    <property type="match status" value="1"/>
</dbReference>
<dbReference type="Gene3D" id="1.10.510.10">
    <property type="entry name" value="Transferase(Phosphotransferase) domain 1"/>
    <property type="match status" value="1"/>
</dbReference>
<dbReference type="EC" id="2.7.11.1" evidence="1"/>
<sequence>MGNCWVRQSASPSGHPNSITAGNSNQLRSTSVRNSNSRLLHSTSNSGLLGRNSFSAGNSRLFGPSSSNTYTTSNTSTSFLGSDISRALQARGEEEFPNGQILDVPNLRAFTFEELKAATRNFRANMVVGEGGFGRVYKGFLKDRGASSNRDGGSVIAIKRLNSQGFQGFVEWQSEVNFLGRLSHPNLVKLYGFGREDGELLLVYEFLHKGSLANQLFGRGSNVQPLSWDTRLKIVIGAARGLAFLHSLENSIIYRDLKPSNILLDKHYTAKLSDFGLARDGPSGDRTHVSTQIMGTNGYAAPEYIMTGHLSVKSDVYGFGVVLVETLTGKAIHDINRICKEQSLTDWIKSNLLSRRMRNTMDSRLEGKYPPKLASQLAQLALKCVRMEYKLRPSMTEVVETLEQVQAANNKTTDKRKLSTHSGAPQLHSRPDGG</sequence>
<evidence type="ECO:0000256" key="6">
    <source>
        <dbReference type="ARBA" id="ARBA00047899"/>
    </source>
</evidence>
<dbReference type="FunFam" id="3.30.200.20:FF:000228">
    <property type="entry name" value="Serine/threonine-protein kinase BIK1"/>
    <property type="match status" value="1"/>
</dbReference>
<protein>
    <recommendedName>
        <fullName evidence="1">non-specific serine/threonine protein kinase</fullName>
        <ecNumber evidence="1">2.7.11.1</ecNumber>
    </recommendedName>
</protein>
<evidence type="ECO:0000256" key="7">
    <source>
        <dbReference type="ARBA" id="ARBA00048679"/>
    </source>
</evidence>
<evidence type="ECO:0000256" key="5">
    <source>
        <dbReference type="ARBA" id="ARBA00022840"/>
    </source>
</evidence>
<dbReference type="OrthoDB" id="4062651at2759"/>
<keyword evidence="9" id="KW-0723">Serine/threonine-protein kinase</keyword>
<dbReference type="AlphaFoldDB" id="A0A835CGJ3"/>
<comment type="catalytic activity">
    <reaction evidence="7">
        <text>L-seryl-[protein] + ATP = O-phospho-L-seryl-[protein] + ADP + H(+)</text>
        <dbReference type="Rhea" id="RHEA:17989"/>
        <dbReference type="Rhea" id="RHEA-COMP:9863"/>
        <dbReference type="Rhea" id="RHEA-COMP:11604"/>
        <dbReference type="ChEBI" id="CHEBI:15378"/>
        <dbReference type="ChEBI" id="CHEBI:29999"/>
        <dbReference type="ChEBI" id="CHEBI:30616"/>
        <dbReference type="ChEBI" id="CHEBI:83421"/>
        <dbReference type="ChEBI" id="CHEBI:456216"/>
        <dbReference type="EC" id="2.7.11.1"/>
    </reaction>
</comment>
<evidence type="ECO:0000256" key="9">
    <source>
        <dbReference type="RuleBase" id="RU000304"/>
    </source>
</evidence>
<proteinExistence type="inferred from homology"/>
<dbReference type="InterPro" id="IPR008271">
    <property type="entry name" value="Ser/Thr_kinase_AS"/>
</dbReference>
<evidence type="ECO:0000256" key="1">
    <source>
        <dbReference type="ARBA" id="ARBA00012513"/>
    </source>
</evidence>
<keyword evidence="13" id="KW-1185">Reference proteome</keyword>
<dbReference type="InterPro" id="IPR050823">
    <property type="entry name" value="Plant_Ser_Thr_Prot_Kinase"/>
</dbReference>
<name>A0A835CGJ3_9FABA</name>
<feature type="region of interest" description="Disordered" evidence="10">
    <location>
        <begin position="1"/>
        <end position="44"/>
    </location>
</feature>
<keyword evidence="3 8" id="KW-0547">Nucleotide-binding</keyword>
<dbReference type="CDD" id="cd14066">
    <property type="entry name" value="STKc_IRAK"/>
    <property type="match status" value="1"/>
</dbReference>
<evidence type="ECO:0000256" key="10">
    <source>
        <dbReference type="SAM" id="MobiDB-lite"/>
    </source>
</evidence>
<evidence type="ECO:0000256" key="2">
    <source>
        <dbReference type="ARBA" id="ARBA00022679"/>
    </source>
</evidence>
<dbReference type="InterPro" id="IPR017441">
    <property type="entry name" value="Protein_kinase_ATP_BS"/>
</dbReference>
<gene>
    <name evidence="12" type="ORF">G2W53_006459</name>
</gene>
<dbReference type="InterPro" id="IPR011009">
    <property type="entry name" value="Kinase-like_dom_sf"/>
</dbReference>
<dbReference type="SUPFAM" id="SSF56112">
    <property type="entry name" value="Protein kinase-like (PK-like)"/>
    <property type="match status" value="1"/>
</dbReference>
<dbReference type="EMBL" id="JAAIUW010000003">
    <property type="protein sequence ID" value="KAF7837977.1"/>
    <property type="molecule type" value="Genomic_DNA"/>
</dbReference>
<evidence type="ECO:0000256" key="4">
    <source>
        <dbReference type="ARBA" id="ARBA00022777"/>
    </source>
</evidence>
<dbReference type="Proteomes" id="UP000634136">
    <property type="component" value="Unassembled WGS sequence"/>
</dbReference>
<dbReference type="GO" id="GO:0004674">
    <property type="term" value="F:protein serine/threonine kinase activity"/>
    <property type="evidence" value="ECO:0007669"/>
    <property type="project" value="UniProtKB-KW"/>
</dbReference>